<dbReference type="EMBL" id="JACSQE010000003">
    <property type="protein sequence ID" value="MBD7997990.1"/>
    <property type="molecule type" value="Genomic_DNA"/>
</dbReference>
<accession>A0ABR8UZM7</accession>
<evidence type="ECO:0000256" key="3">
    <source>
        <dbReference type="ARBA" id="ARBA00023125"/>
    </source>
</evidence>
<feature type="domain" description="HTH luxR-type" evidence="7">
    <location>
        <begin position="203"/>
        <end position="268"/>
    </location>
</feature>
<gene>
    <name evidence="9" type="ORF">H9640_05450</name>
</gene>
<dbReference type="Pfam" id="PF00072">
    <property type="entry name" value="Response_reg"/>
    <property type="match status" value="1"/>
</dbReference>
<sequence>MGAPSGGRGGARRPARAGRGARRLVRLGPLRARFSGGGRAAGRAVVTTSGPAASGAPVRVLVVDDQPLIRHSLRLVVDGADDLHVVGEADSGEAAVAVARRTRPDVVLMDVRMPGGDGIDATRRIVADPDLTGTRVLVLSMFELDEYVHGALRAGASGFLLKDAEPASLVDAVRRTHAGESLFAPAILTRIVGHYLDGGPSREPVKPQALTSREVEVLALVGRGLSNQEIAQRLTISMGTVKTHVGNLLAKLAARDRAQLVIAAFDHGLVTAERPSPAGRPARPGRA</sequence>
<evidence type="ECO:0000259" key="7">
    <source>
        <dbReference type="PROSITE" id="PS50043"/>
    </source>
</evidence>
<dbReference type="InterPro" id="IPR058245">
    <property type="entry name" value="NreC/VraR/RcsB-like_REC"/>
</dbReference>
<feature type="modified residue" description="4-aspartylphosphate" evidence="5">
    <location>
        <position position="110"/>
    </location>
</feature>
<evidence type="ECO:0000313" key="9">
    <source>
        <dbReference type="EMBL" id="MBD7997990.1"/>
    </source>
</evidence>
<dbReference type="InterPro" id="IPR011006">
    <property type="entry name" value="CheY-like_superfamily"/>
</dbReference>
<dbReference type="PRINTS" id="PR00038">
    <property type="entry name" value="HTHLUXR"/>
</dbReference>
<keyword evidence="1 5" id="KW-0597">Phosphoprotein</keyword>
<dbReference type="PROSITE" id="PS50043">
    <property type="entry name" value="HTH_LUXR_2"/>
    <property type="match status" value="1"/>
</dbReference>
<dbReference type="SUPFAM" id="SSF52172">
    <property type="entry name" value="CheY-like"/>
    <property type="match status" value="1"/>
</dbReference>
<name>A0ABR8UZM7_9CELL</name>
<dbReference type="SUPFAM" id="SSF46894">
    <property type="entry name" value="C-terminal effector domain of the bipartite response regulators"/>
    <property type="match status" value="1"/>
</dbReference>
<dbReference type="InterPro" id="IPR000792">
    <property type="entry name" value="Tscrpt_reg_LuxR_C"/>
</dbReference>
<evidence type="ECO:0000256" key="6">
    <source>
        <dbReference type="SAM" id="MobiDB-lite"/>
    </source>
</evidence>
<evidence type="ECO:0000256" key="1">
    <source>
        <dbReference type="ARBA" id="ARBA00022553"/>
    </source>
</evidence>
<feature type="domain" description="Response regulatory" evidence="8">
    <location>
        <begin position="59"/>
        <end position="177"/>
    </location>
</feature>
<dbReference type="CDD" id="cd17535">
    <property type="entry name" value="REC_NarL-like"/>
    <property type="match status" value="1"/>
</dbReference>
<dbReference type="Proteomes" id="UP000633601">
    <property type="component" value="Unassembled WGS sequence"/>
</dbReference>
<keyword evidence="3" id="KW-0238">DNA-binding</keyword>
<evidence type="ECO:0000256" key="4">
    <source>
        <dbReference type="ARBA" id="ARBA00023163"/>
    </source>
</evidence>
<dbReference type="PROSITE" id="PS50110">
    <property type="entry name" value="RESPONSE_REGULATORY"/>
    <property type="match status" value="1"/>
</dbReference>
<dbReference type="SMART" id="SM00448">
    <property type="entry name" value="REC"/>
    <property type="match status" value="1"/>
</dbReference>
<reference evidence="9 10" key="1">
    <citation type="submission" date="2020-08" db="EMBL/GenBank/DDBJ databases">
        <title>A Genomic Blueprint of the Chicken Gut Microbiome.</title>
        <authorList>
            <person name="Gilroy R."/>
            <person name="Ravi A."/>
            <person name="Getino M."/>
            <person name="Pursley I."/>
            <person name="Horton D.L."/>
            <person name="Alikhan N.-F."/>
            <person name="Baker D."/>
            <person name="Gharbi K."/>
            <person name="Hall N."/>
            <person name="Watson M."/>
            <person name="Adriaenssens E.M."/>
            <person name="Foster-Nyarko E."/>
            <person name="Jarju S."/>
            <person name="Secka A."/>
            <person name="Antonio M."/>
            <person name="Oren A."/>
            <person name="Chaudhuri R."/>
            <person name="La Ragione R.M."/>
            <person name="Hildebrand F."/>
            <person name="Pallen M.J."/>
        </authorList>
    </citation>
    <scope>NUCLEOTIDE SEQUENCE [LARGE SCALE GENOMIC DNA]</scope>
    <source>
        <strain evidence="9 10">Sa2CUA8</strain>
    </source>
</reference>
<keyword evidence="2" id="KW-0805">Transcription regulation</keyword>
<evidence type="ECO:0000313" key="10">
    <source>
        <dbReference type="Proteomes" id="UP000633601"/>
    </source>
</evidence>
<evidence type="ECO:0000256" key="2">
    <source>
        <dbReference type="ARBA" id="ARBA00023015"/>
    </source>
</evidence>
<feature type="compositionally biased region" description="Basic residues" evidence="6">
    <location>
        <begin position="10"/>
        <end position="22"/>
    </location>
</feature>
<proteinExistence type="predicted"/>
<dbReference type="Gene3D" id="3.40.50.2300">
    <property type="match status" value="1"/>
</dbReference>
<dbReference type="InterPro" id="IPR016032">
    <property type="entry name" value="Sig_transdc_resp-reg_C-effctor"/>
</dbReference>
<dbReference type="InterPro" id="IPR001789">
    <property type="entry name" value="Sig_transdc_resp-reg_receiver"/>
</dbReference>
<dbReference type="InterPro" id="IPR039420">
    <property type="entry name" value="WalR-like"/>
</dbReference>
<evidence type="ECO:0000256" key="5">
    <source>
        <dbReference type="PROSITE-ProRule" id="PRU00169"/>
    </source>
</evidence>
<feature type="region of interest" description="Disordered" evidence="6">
    <location>
        <begin position="1"/>
        <end position="22"/>
    </location>
</feature>
<evidence type="ECO:0000259" key="8">
    <source>
        <dbReference type="PROSITE" id="PS50110"/>
    </source>
</evidence>
<keyword evidence="10" id="KW-1185">Reference proteome</keyword>
<keyword evidence="4" id="KW-0804">Transcription</keyword>
<dbReference type="CDD" id="cd06170">
    <property type="entry name" value="LuxR_C_like"/>
    <property type="match status" value="1"/>
</dbReference>
<dbReference type="SMART" id="SM00421">
    <property type="entry name" value="HTH_LUXR"/>
    <property type="match status" value="1"/>
</dbReference>
<dbReference type="PANTHER" id="PTHR43214">
    <property type="entry name" value="TWO-COMPONENT RESPONSE REGULATOR"/>
    <property type="match status" value="1"/>
</dbReference>
<dbReference type="PANTHER" id="PTHR43214:SF24">
    <property type="entry name" value="TRANSCRIPTIONAL REGULATORY PROTEIN NARL-RELATED"/>
    <property type="match status" value="1"/>
</dbReference>
<dbReference type="PROSITE" id="PS00622">
    <property type="entry name" value="HTH_LUXR_1"/>
    <property type="match status" value="1"/>
</dbReference>
<protein>
    <submittedName>
        <fullName evidence="9">Response regulator transcription factor</fullName>
    </submittedName>
</protein>
<comment type="caution">
    <text evidence="9">The sequence shown here is derived from an EMBL/GenBank/DDBJ whole genome shotgun (WGS) entry which is preliminary data.</text>
</comment>
<organism evidence="9 10">
    <name type="scientific">Oerskovia gallyi</name>
    <dbReference type="NCBI Taxonomy" id="2762226"/>
    <lineage>
        <taxon>Bacteria</taxon>
        <taxon>Bacillati</taxon>
        <taxon>Actinomycetota</taxon>
        <taxon>Actinomycetes</taxon>
        <taxon>Micrococcales</taxon>
        <taxon>Cellulomonadaceae</taxon>
        <taxon>Oerskovia</taxon>
    </lineage>
</organism>
<dbReference type="Pfam" id="PF00196">
    <property type="entry name" value="GerE"/>
    <property type="match status" value="1"/>
</dbReference>